<reference evidence="14 15" key="1">
    <citation type="submission" date="2015-11" db="EMBL/GenBank/DDBJ databases">
        <title>The genome of Debaryomyces fabryi.</title>
        <authorList>
            <person name="Tafer H."/>
            <person name="Lopandic K."/>
        </authorList>
    </citation>
    <scope>NUCLEOTIDE SEQUENCE [LARGE SCALE GENOMIC DNA]</scope>
    <source>
        <strain evidence="14 15">CBS 789</strain>
    </source>
</reference>
<dbReference type="PANTHER" id="PTHR11709:SF361">
    <property type="entry name" value="IRON TRANSPORT MULTICOPPER OXIDASE FET3"/>
    <property type="match status" value="1"/>
</dbReference>
<gene>
    <name evidence="14" type="ORF">AC631_00104</name>
</gene>
<feature type="signal peptide" evidence="10">
    <location>
        <begin position="1"/>
        <end position="22"/>
    </location>
</feature>
<keyword evidence="7" id="KW-0186">Copper</keyword>
<dbReference type="EMBL" id="LMYN01000001">
    <property type="protein sequence ID" value="KSA04233.1"/>
    <property type="molecule type" value="Genomic_DNA"/>
</dbReference>
<dbReference type="PROSITE" id="PS00079">
    <property type="entry name" value="MULTICOPPER_OXIDASE1"/>
    <property type="match status" value="2"/>
</dbReference>
<keyword evidence="9" id="KW-0812">Transmembrane</keyword>
<keyword evidence="8" id="KW-0325">Glycoprotein</keyword>
<dbReference type="Gene3D" id="2.60.40.420">
    <property type="entry name" value="Cupredoxins - blue copper proteins"/>
    <property type="match status" value="3"/>
</dbReference>
<keyword evidence="4" id="KW-0479">Metal-binding</keyword>
<dbReference type="CDD" id="cd13899">
    <property type="entry name" value="CuRO_3_Fet3p"/>
    <property type="match status" value="1"/>
</dbReference>
<dbReference type="RefSeq" id="XP_015470335.1">
    <property type="nucleotide sequence ID" value="XM_015608934.1"/>
</dbReference>
<dbReference type="InterPro" id="IPR044130">
    <property type="entry name" value="CuRO_2_Fet3-like"/>
</dbReference>
<proteinExistence type="inferred from homology"/>
<dbReference type="PANTHER" id="PTHR11709">
    <property type="entry name" value="MULTI-COPPER OXIDASE"/>
    <property type="match status" value="1"/>
</dbReference>
<organism evidence="14 15">
    <name type="scientific">Debaryomyces fabryi</name>
    <dbReference type="NCBI Taxonomy" id="58627"/>
    <lineage>
        <taxon>Eukaryota</taxon>
        <taxon>Fungi</taxon>
        <taxon>Dikarya</taxon>
        <taxon>Ascomycota</taxon>
        <taxon>Saccharomycotina</taxon>
        <taxon>Pichiomycetes</taxon>
        <taxon>Debaryomycetaceae</taxon>
        <taxon>Debaryomyces</taxon>
    </lineage>
</organism>
<evidence type="ECO:0000259" key="12">
    <source>
        <dbReference type="Pfam" id="PF07731"/>
    </source>
</evidence>
<dbReference type="InterPro" id="IPR033138">
    <property type="entry name" value="Cu_oxidase_CS"/>
</dbReference>
<dbReference type="GO" id="GO:0010106">
    <property type="term" value="P:cellular response to iron ion starvation"/>
    <property type="evidence" value="ECO:0007669"/>
    <property type="project" value="TreeGrafter"/>
</dbReference>
<evidence type="ECO:0000256" key="6">
    <source>
        <dbReference type="ARBA" id="ARBA00023002"/>
    </source>
</evidence>
<feature type="domain" description="Plastocyanin-like" evidence="12">
    <location>
        <begin position="367"/>
        <end position="507"/>
    </location>
</feature>
<dbReference type="FunFam" id="2.60.40.420:FF:000022">
    <property type="entry name" value="FET5p Multicopper oxidase"/>
    <property type="match status" value="1"/>
</dbReference>
<protein>
    <recommendedName>
        <fullName evidence="16">Iron transport multicopper oxidase FET3</fullName>
    </recommendedName>
</protein>
<dbReference type="OrthoDB" id="2121828at2759"/>
<comment type="cofactor">
    <cofactor evidence="1">
        <name>Cu cation</name>
        <dbReference type="ChEBI" id="CHEBI:23378"/>
    </cofactor>
</comment>
<keyword evidence="3" id="KW-0813">Transport</keyword>
<dbReference type="Pfam" id="PF07732">
    <property type="entry name" value="Cu-oxidase_3"/>
    <property type="match status" value="1"/>
</dbReference>
<feature type="domain" description="Plastocyanin-like" evidence="11">
    <location>
        <begin position="152"/>
        <end position="273"/>
    </location>
</feature>
<dbReference type="CDD" id="cd13851">
    <property type="entry name" value="CuRO_1_Fet3p"/>
    <property type="match status" value="1"/>
</dbReference>
<evidence type="ECO:0000256" key="5">
    <source>
        <dbReference type="ARBA" id="ARBA00022729"/>
    </source>
</evidence>
<evidence type="ECO:0000256" key="4">
    <source>
        <dbReference type="ARBA" id="ARBA00022723"/>
    </source>
</evidence>
<evidence type="ECO:0000259" key="13">
    <source>
        <dbReference type="Pfam" id="PF07732"/>
    </source>
</evidence>
<dbReference type="InterPro" id="IPR045087">
    <property type="entry name" value="Cu-oxidase_fam"/>
</dbReference>
<dbReference type="GeneID" id="26837113"/>
<evidence type="ECO:0000256" key="10">
    <source>
        <dbReference type="SAM" id="SignalP"/>
    </source>
</evidence>
<dbReference type="InterPro" id="IPR011706">
    <property type="entry name" value="Cu-oxidase_C"/>
</dbReference>
<name>A0A0V1Q726_9ASCO</name>
<feature type="chain" id="PRO_5006884645" description="Iron transport multicopper oxidase FET3" evidence="10">
    <location>
        <begin position="23"/>
        <end position="630"/>
    </location>
</feature>
<keyword evidence="3" id="KW-0408">Iron</keyword>
<feature type="transmembrane region" description="Helical" evidence="9">
    <location>
        <begin position="567"/>
        <end position="586"/>
    </location>
</feature>
<dbReference type="GO" id="GO:0005507">
    <property type="term" value="F:copper ion binding"/>
    <property type="evidence" value="ECO:0007669"/>
    <property type="project" value="InterPro"/>
</dbReference>
<dbReference type="Pfam" id="PF00394">
    <property type="entry name" value="Cu-oxidase"/>
    <property type="match status" value="1"/>
</dbReference>
<evidence type="ECO:0000256" key="2">
    <source>
        <dbReference type="ARBA" id="ARBA00010609"/>
    </source>
</evidence>
<accession>A0A0V1Q726</accession>
<keyword evidence="9" id="KW-1133">Transmembrane helix</keyword>
<evidence type="ECO:0000256" key="9">
    <source>
        <dbReference type="SAM" id="Phobius"/>
    </source>
</evidence>
<evidence type="ECO:0000256" key="7">
    <source>
        <dbReference type="ARBA" id="ARBA00023008"/>
    </source>
</evidence>
<dbReference type="SUPFAM" id="SSF49503">
    <property type="entry name" value="Cupredoxins"/>
    <property type="match status" value="3"/>
</dbReference>
<keyword evidence="15" id="KW-1185">Reference proteome</keyword>
<dbReference type="InterPro" id="IPR001117">
    <property type="entry name" value="Cu-oxidase_2nd"/>
</dbReference>
<dbReference type="FunFam" id="2.60.40.420:FF:000024">
    <property type="entry name" value="FET5p Multicopper oxidase"/>
    <property type="match status" value="1"/>
</dbReference>
<evidence type="ECO:0000313" key="14">
    <source>
        <dbReference type="EMBL" id="KSA04233.1"/>
    </source>
</evidence>
<dbReference type="GO" id="GO:0033215">
    <property type="term" value="P:reductive iron assimilation"/>
    <property type="evidence" value="ECO:0007669"/>
    <property type="project" value="TreeGrafter"/>
</dbReference>
<sequence>MRLISILYCIIFALGIVAKTHTFHFNASYIIANPDGVHERRVIGINNEWPLPTIRIKKNDRVEIYLTNSLEDRNTSLHFHGLFQQESNSMDGPEMVTQCPIAPGSTFLYNFTVSEQAGTYWYHSHSGAQYSDGLRGVFIVEDDERLPFIYDEEVTLTVSDWYHLEYPDVMSSFLSRYNPTGAEPIPQNSLFNDTKNATWHVKPDTTYLVRIVNMGMFTSQYLYIEDHSFTIVEIDGNLVEPVETDSLYIAVAQRISVLVHTKKSKAKNYRFVNIIDEEMLDFLPDELLIISTNWVAYNDKELPHPLKNGLNEFAKLTEKLKPVDDFDLRPLSKEALFPDYDYQIHLDFTMDNLGDGVNYALFNDITYVPPKVPTLLTVLSSGKYAGDTEIYGSNTNTHILQHNEIVEIVLNNRDAGKHPFHLHGHNFQVISRSEAGEDEENPILYDPKNPDHTNFPDFPMVRDTVMVNPNGFIVIRFKANNPGVWFFHCHVDWHLEQGLAITLVEAPFEIQKSQNISSNHWDACALANISSKGNAAGKYGDSKDIWHDLSGENLQPEPLPAGFTLKGYIAFLICSLCAVFGLYSIYKYGMEDIKNDSNEAVVHKLYRILETHGALDESEQSALFSVNSRE</sequence>
<keyword evidence="6" id="KW-0560">Oxidoreductase</keyword>
<keyword evidence="3" id="KW-0410">Iron transport</keyword>
<dbReference type="Pfam" id="PF07731">
    <property type="entry name" value="Cu-oxidase_2"/>
    <property type="match status" value="1"/>
</dbReference>
<evidence type="ECO:0000256" key="8">
    <source>
        <dbReference type="ARBA" id="ARBA00023180"/>
    </source>
</evidence>
<comment type="caution">
    <text evidence="14">The sequence shown here is derived from an EMBL/GenBank/DDBJ whole genome shotgun (WGS) entry which is preliminary data.</text>
</comment>
<evidence type="ECO:0000259" key="11">
    <source>
        <dbReference type="Pfam" id="PF00394"/>
    </source>
</evidence>
<evidence type="ECO:0000313" key="15">
    <source>
        <dbReference type="Proteomes" id="UP000054251"/>
    </source>
</evidence>
<evidence type="ECO:0000256" key="1">
    <source>
        <dbReference type="ARBA" id="ARBA00001935"/>
    </source>
</evidence>
<dbReference type="PROSITE" id="PS00080">
    <property type="entry name" value="MULTICOPPER_OXIDASE2"/>
    <property type="match status" value="1"/>
</dbReference>
<dbReference type="GO" id="GO:0004322">
    <property type="term" value="F:ferroxidase activity"/>
    <property type="evidence" value="ECO:0007669"/>
    <property type="project" value="TreeGrafter"/>
</dbReference>
<dbReference type="InterPro" id="IPR008972">
    <property type="entry name" value="Cupredoxin"/>
</dbReference>
<keyword evidence="9" id="KW-0472">Membrane</keyword>
<keyword evidence="5 10" id="KW-0732">Signal</keyword>
<feature type="domain" description="Plastocyanin-like" evidence="13">
    <location>
        <begin position="29"/>
        <end position="144"/>
    </location>
</feature>
<comment type="similarity">
    <text evidence="2">Belongs to the multicopper oxidase family.</text>
</comment>
<keyword evidence="3" id="KW-0406">Ion transport</keyword>
<evidence type="ECO:0000256" key="3">
    <source>
        <dbReference type="ARBA" id="ARBA00022496"/>
    </source>
</evidence>
<dbReference type="CDD" id="cd13877">
    <property type="entry name" value="CuRO_2_Fet3p_like"/>
    <property type="match status" value="1"/>
</dbReference>
<dbReference type="Proteomes" id="UP000054251">
    <property type="component" value="Unassembled WGS sequence"/>
</dbReference>
<dbReference type="InterPro" id="IPR002355">
    <property type="entry name" value="Cu_oxidase_Cu_BS"/>
</dbReference>
<dbReference type="InterPro" id="IPR011707">
    <property type="entry name" value="Cu-oxidase-like_N"/>
</dbReference>
<evidence type="ECO:0008006" key="16">
    <source>
        <dbReference type="Google" id="ProtNLM"/>
    </source>
</evidence>
<dbReference type="AlphaFoldDB" id="A0A0V1Q726"/>